<dbReference type="Gene3D" id="3.30.559.10">
    <property type="entry name" value="Chloramphenicol acetyltransferase-like domain"/>
    <property type="match status" value="3"/>
</dbReference>
<comment type="caution">
    <text evidence="5">The sequence shown here is derived from an EMBL/GenBank/DDBJ whole genome shotgun (WGS) entry which is preliminary data.</text>
</comment>
<feature type="domain" description="Carrier" evidence="4">
    <location>
        <begin position="1634"/>
        <end position="1710"/>
    </location>
</feature>
<sequence>MSNSAILRPDSIVTIGKPILNASSYILDAQQRQVPVGVVGEMCLGGIGVSRGYINLPDLTAQRFVPDPFSPEPGARMFRTGDLGRLLPDGNFEILGRMDDQVKLKGYRIELDEVAAAMMRHPRVSAAAAVVKDKTHLVGFVVPADVDHDELRDVVAAALPAYMVPAVFVGLAVMPTNTNGKTDKKALAAMHVEIAVDALQTDTERALAAVWSQVLGVQVADIGRATSFFALGGDSISAIRLVAKAKQQGLTLSSALIFKAPTLAKMALAATVSETRAAVSSAPVTGSVALTPIQHMFFAHDWINISHFNQSFVVKPRDTLDIGALTAAIARLAEHHDMLRARWSQTLLPPSPQTDAANVLAVVVESDDNALACIREAQESLSITDGPLLAVRLLHMHDGSQRLFFGIHHLVVDLVSWRVLLDDLETLLRGRPLAPKTLSFQAWAARMAAHAVTLDAAPWRDLIGDHTTLLATQPPAAGVPVRAFHAQAVLDEATTAQLDAANAPFNTNIQELVLAALVLSLADVAGCASAPAQLCIELEGHGREPFAADLDVSSTVGWFTSDACPSVPLKGLSYGMIKHLAPPTADNAFVKAHGGHAVAFNYHGRFQSLETDDAYFVADNNISGYWSVRNDDRLMSPVELSCAHDGPRLVLSATVEDWIVSEPTMQAWLDRWQVWMQRVVAHCIDPATHGGRTVSDVPLMASQAAVEQAEAELAAVLSLRARDIVDMYPVTPLQAGFLSAMIRDPSEYTVQTALDVTGNMDVQRLRAAWHAVAMAHPIVRTVFVSTASGLVQSVTKDDRTEWAELDGAWSADDGALQAETDAFMAADRARGFSMASASFHRFAVVQIAGIDAKRVQFRDHVEWLQQQDAAASEQFWRESLAHAADAGKLAPPKQREDELTGAKYGELTGAKYGELHASIELPHLAAVCKAHGVTTSTLLRLSWALVLRHFTRSDHVLFGSVVSGRDGGIDGIDEIVGVLINTIAVPAHLPIDASVASVLAAMHAFSADAIAHSHVGLVDIQRAAGFSGGGKLFDTIMVFENYPSSDSSVPSDFTLKPIKSKEFVDQPVSVAFTQRDATIHTSMTYETATTPEWFAHSIADKLVDVLSQLCDTGSSLAKKTVEDIDCLTESQQAMIARFSHGERVPLPFSLVHHGFEARAKQHPDWRAVEHGDAHLSYGDLDSCGCALAAALASHGVRRGSRVAVVMQRSIEFVVALVGVLKAGATIVPVDSSFPADRIQFMLDDASVCAIVTTASEASRIAQLSVGDRAVVVADARALLASGESFTPAAQHTATGDDDAFIVYTSGSTGKPKGVPVPHIGVVNVVQHTAQTIGCTAGSRIAQFMAIGFDACQWEIWSALLSGSTLVLRQSDAFELFRHVDAAIMTPTGLGQLGDPIQYPNLKVVTVTGENCPKELKDLWCPHVRFVNGGGPTEVSILAHICELKSDDQIVLGPVLPNCTSYVLDKQQRTVPIGVIGEVHTGGPGISRGYINLPDLTAQRFVLDPFSPEPRARMFRTGDLGRLLPDGNFEILGRMDDQVKLKGYRIELDEVAAAMMRHPRVSAAAAVVKDKTHLVGFVVPADVDHDELRDVVAAALPAYMVPAVFVGLAVMPTNTNGKTDKKALAAMHVEIAVDALQTDTERALAAVWSQVLGVQVADIGRATSFFALGGDSISAIKLVSALSAAGLQVGLVQLLNGATISRIAAKIDAASQSASGNVSAEQATYADDLDFVDDPSIAAGSLPSFDFAKLLPSASPTFFLTGATGFLGAFVLQSLLERHPHARVVCLVRAESDSAAMARLISTSKQRLAWSDAWLHDGRVRAVAGDLSAERFGLSDTVWDALCHEVDVIIHNGAFVHWFYPYSEMRGPNVIGTRTGLQLATTHRLKPFHYVSTISTLAYGDTLENTDLEMSRTSLIRGYAQSKWMAEKLVMRAQSRGVPATIFRSNRISGDSRHGVCNTDDFVWRLVKGAAQLGKIPRDSRDVSICAVDHVAACLVEIALSPRSIELGAFHMHDHQMYTFDELFGSLEANGFAVKRVTDSDWRNALQTLMRSKSDNA</sequence>
<organism evidence="5 6">
    <name type="scientific">Polyrhizophydium stewartii</name>
    <dbReference type="NCBI Taxonomy" id="2732419"/>
    <lineage>
        <taxon>Eukaryota</taxon>
        <taxon>Fungi</taxon>
        <taxon>Fungi incertae sedis</taxon>
        <taxon>Chytridiomycota</taxon>
        <taxon>Chytridiomycota incertae sedis</taxon>
        <taxon>Chytridiomycetes</taxon>
        <taxon>Rhizophydiales</taxon>
        <taxon>Rhizophydiales incertae sedis</taxon>
        <taxon>Polyrhizophydium</taxon>
    </lineage>
</organism>
<dbReference type="Pfam" id="PF07993">
    <property type="entry name" value="NAD_binding_4"/>
    <property type="match status" value="1"/>
</dbReference>
<dbReference type="InterPro" id="IPR036291">
    <property type="entry name" value="NAD(P)-bd_dom_sf"/>
</dbReference>
<dbReference type="InterPro" id="IPR013120">
    <property type="entry name" value="FAR_NAD-bd"/>
</dbReference>
<dbReference type="Proteomes" id="UP001527925">
    <property type="component" value="Unassembled WGS sequence"/>
</dbReference>
<dbReference type="PROSITE" id="PS00455">
    <property type="entry name" value="AMP_BINDING"/>
    <property type="match status" value="1"/>
</dbReference>
<dbReference type="Gene3D" id="1.10.1200.10">
    <property type="entry name" value="ACP-like"/>
    <property type="match status" value="2"/>
</dbReference>
<accession>A0ABR4MV50</accession>
<dbReference type="InterPro" id="IPR036736">
    <property type="entry name" value="ACP-like_sf"/>
</dbReference>
<dbReference type="InterPro" id="IPR020845">
    <property type="entry name" value="AMP-binding_CS"/>
</dbReference>
<proteinExistence type="predicted"/>
<dbReference type="SMART" id="SM00823">
    <property type="entry name" value="PKS_PP"/>
    <property type="match status" value="2"/>
</dbReference>
<dbReference type="CDD" id="cd05235">
    <property type="entry name" value="SDR_e1"/>
    <property type="match status" value="1"/>
</dbReference>
<evidence type="ECO:0000259" key="4">
    <source>
        <dbReference type="PROSITE" id="PS50075"/>
    </source>
</evidence>
<dbReference type="Gene3D" id="3.40.50.720">
    <property type="entry name" value="NAD(P)-binding Rossmann-like Domain"/>
    <property type="match status" value="1"/>
</dbReference>
<dbReference type="Gene3D" id="3.30.300.30">
    <property type="match status" value="2"/>
</dbReference>
<dbReference type="Pfam" id="PF00501">
    <property type="entry name" value="AMP-binding"/>
    <property type="match status" value="1"/>
</dbReference>
<dbReference type="Pfam" id="PF00668">
    <property type="entry name" value="Condensation"/>
    <property type="match status" value="3"/>
</dbReference>
<dbReference type="Gene3D" id="3.30.559.30">
    <property type="entry name" value="Nonribosomal peptide synthetase, condensation domain"/>
    <property type="match status" value="3"/>
</dbReference>
<dbReference type="Pfam" id="PF00550">
    <property type="entry name" value="PP-binding"/>
    <property type="match status" value="2"/>
</dbReference>
<keyword evidence="3" id="KW-0436">Ligase</keyword>
<dbReference type="NCBIfam" id="TIGR01746">
    <property type="entry name" value="Thioester-redct"/>
    <property type="match status" value="1"/>
</dbReference>
<dbReference type="PROSITE" id="PS00012">
    <property type="entry name" value="PHOSPHOPANTETHEINE"/>
    <property type="match status" value="2"/>
</dbReference>
<keyword evidence="6" id="KW-1185">Reference proteome</keyword>
<dbReference type="CDD" id="cd05930">
    <property type="entry name" value="A_NRPS"/>
    <property type="match status" value="1"/>
</dbReference>
<dbReference type="PROSITE" id="PS50075">
    <property type="entry name" value="CARRIER"/>
    <property type="match status" value="2"/>
</dbReference>
<gene>
    <name evidence="5" type="ORF">HK105_209411</name>
</gene>
<dbReference type="SUPFAM" id="SSF52777">
    <property type="entry name" value="CoA-dependent acyltransferases"/>
    <property type="match status" value="4"/>
</dbReference>
<feature type="domain" description="Carrier" evidence="4">
    <location>
        <begin position="198"/>
        <end position="274"/>
    </location>
</feature>
<dbReference type="InterPro" id="IPR010071">
    <property type="entry name" value="AA_adenyl_dom"/>
</dbReference>
<dbReference type="InterPro" id="IPR025110">
    <property type="entry name" value="AMP-bd_C"/>
</dbReference>
<feature type="non-terminal residue" evidence="5">
    <location>
        <position position="2056"/>
    </location>
</feature>
<reference evidence="5 6" key="1">
    <citation type="submission" date="2023-09" db="EMBL/GenBank/DDBJ databases">
        <title>Pangenome analysis of Batrachochytrium dendrobatidis and related Chytrids.</title>
        <authorList>
            <person name="Yacoub M.N."/>
            <person name="Stajich J.E."/>
            <person name="James T.Y."/>
        </authorList>
    </citation>
    <scope>NUCLEOTIDE SEQUENCE [LARGE SCALE GENOMIC DNA]</scope>
    <source>
        <strain evidence="5 6">JEL0888</strain>
    </source>
</reference>
<dbReference type="EMBL" id="JADGIZ020000158">
    <property type="protein sequence ID" value="KAL2911130.1"/>
    <property type="molecule type" value="Genomic_DNA"/>
</dbReference>
<protein>
    <recommendedName>
        <fullName evidence="4">Carrier domain-containing protein</fullName>
    </recommendedName>
</protein>
<dbReference type="SUPFAM" id="SSF47336">
    <property type="entry name" value="ACP-like"/>
    <property type="match status" value="2"/>
</dbReference>
<keyword evidence="2" id="KW-0597">Phosphoprotein</keyword>
<dbReference type="SUPFAM" id="SSF51735">
    <property type="entry name" value="NAD(P)-binding Rossmann-fold domains"/>
    <property type="match status" value="1"/>
</dbReference>
<dbReference type="InterPro" id="IPR000873">
    <property type="entry name" value="AMP-dep_synth/lig_dom"/>
</dbReference>
<dbReference type="PANTHER" id="PTHR45527:SF1">
    <property type="entry name" value="FATTY ACID SYNTHASE"/>
    <property type="match status" value="1"/>
</dbReference>
<dbReference type="InterPro" id="IPR001242">
    <property type="entry name" value="Condensation_dom"/>
</dbReference>
<dbReference type="InterPro" id="IPR045851">
    <property type="entry name" value="AMP-bd_C_sf"/>
</dbReference>
<dbReference type="InterPro" id="IPR006162">
    <property type="entry name" value="Ppantetheine_attach_site"/>
</dbReference>
<dbReference type="InterPro" id="IPR009081">
    <property type="entry name" value="PP-bd_ACP"/>
</dbReference>
<dbReference type="InterPro" id="IPR020806">
    <property type="entry name" value="PKS_PP-bd"/>
</dbReference>
<dbReference type="NCBIfam" id="TIGR01733">
    <property type="entry name" value="AA-adenyl-dom"/>
    <property type="match status" value="1"/>
</dbReference>
<dbReference type="InterPro" id="IPR042099">
    <property type="entry name" value="ANL_N_sf"/>
</dbReference>
<keyword evidence="1" id="KW-0596">Phosphopantetheine</keyword>
<dbReference type="InterPro" id="IPR023213">
    <property type="entry name" value="CAT-like_dom_sf"/>
</dbReference>
<evidence type="ECO:0000256" key="2">
    <source>
        <dbReference type="ARBA" id="ARBA00022553"/>
    </source>
</evidence>
<dbReference type="PANTHER" id="PTHR45527">
    <property type="entry name" value="NONRIBOSOMAL PEPTIDE SYNTHETASE"/>
    <property type="match status" value="1"/>
</dbReference>
<dbReference type="SUPFAM" id="SSF56801">
    <property type="entry name" value="Acetyl-CoA synthetase-like"/>
    <property type="match status" value="2"/>
</dbReference>
<dbReference type="Pfam" id="PF13193">
    <property type="entry name" value="AMP-binding_C"/>
    <property type="match status" value="2"/>
</dbReference>
<dbReference type="Gene3D" id="3.40.50.12780">
    <property type="entry name" value="N-terminal domain of ligase-like"/>
    <property type="match status" value="2"/>
</dbReference>
<evidence type="ECO:0000256" key="3">
    <source>
        <dbReference type="ARBA" id="ARBA00022598"/>
    </source>
</evidence>
<name>A0ABR4MV50_9FUNG</name>
<evidence type="ECO:0000313" key="6">
    <source>
        <dbReference type="Proteomes" id="UP001527925"/>
    </source>
</evidence>
<dbReference type="InterPro" id="IPR010080">
    <property type="entry name" value="Thioester_reductase-like_dom"/>
</dbReference>
<evidence type="ECO:0000256" key="1">
    <source>
        <dbReference type="ARBA" id="ARBA00022450"/>
    </source>
</evidence>
<evidence type="ECO:0000313" key="5">
    <source>
        <dbReference type="EMBL" id="KAL2911130.1"/>
    </source>
</evidence>